<dbReference type="OrthoDB" id="2756128at2759"/>
<organism evidence="4 5">
    <name type="scientific">Amanita muscaria (strain Koide BX008)</name>
    <dbReference type="NCBI Taxonomy" id="946122"/>
    <lineage>
        <taxon>Eukaryota</taxon>
        <taxon>Fungi</taxon>
        <taxon>Dikarya</taxon>
        <taxon>Basidiomycota</taxon>
        <taxon>Agaricomycotina</taxon>
        <taxon>Agaricomycetes</taxon>
        <taxon>Agaricomycetidae</taxon>
        <taxon>Agaricales</taxon>
        <taxon>Pluteineae</taxon>
        <taxon>Amanitaceae</taxon>
        <taxon>Amanita</taxon>
    </lineage>
</organism>
<keyword evidence="2" id="KW-0472">Membrane</keyword>
<dbReference type="InParanoid" id="A0A0C2XQU9"/>
<sequence length="467" mass="50465">MSAPSRRPWPPSSSLLSLLASIASSLPSTASTPTPSIPPSFLCPSLAQLPHPQLFSPRALPDRFEQGDDGFWRKDDVYTLYGSTMCPTCKETAVVVDNQIQPQSDASNPSPSDPPTSDNAMFDINSLPPGWKPGGTIVKRTSLIIILSVALTFLICVSLIVSLLLKRARSRRSLSNVDLEKELKKRKRKIPPDDSKDMEGKTVQKLWTRATARWKANARYITRQRRGRRGIVRSQLNTSTTSLSRQETASASSPAPPPPSALPPAYHCDTSDACAAASDPHSQPSSSHSSYHLPHLAHVATDDKAVLAQMVDLVSAPLPDSNATISGGSVPAWPDSEEEGFVSDNADTPSADESFESIFPSPPSKGKMSDSYFDFPYTLHAFEATGSDPGPSAPPFAEADHLPSAPPIAHDPSQIEASAPDWDDGLLHDAYIDEERQPARDSFTPGSTPPPVHIPVIRPRRPPSYHP</sequence>
<gene>
    <name evidence="4" type="ORF">M378DRAFT_230857</name>
</gene>
<dbReference type="HOGENOM" id="CLU_032937_0_0_1"/>
<dbReference type="Proteomes" id="UP000054549">
    <property type="component" value="Unassembled WGS sequence"/>
</dbReference>
<feature type="signal peptide" evidence="3">
    <location>
        <begin position="1"/>
        <end position="25"/>
    </location>
</feature>
<feature type="transmembrane region" description="Helical" evidence="2">
    <location>
        <begin position="143"/>
        <end position="165"/>
    </location>
</feature>
<feature type="chain" id="PRO_5002159045" evidence="3">
    <location>
        <begin position="26"/>
        <end position="467"/>
    </location>
</feature>
<evidence type="ECO:0000313" key="4">
    <source>
        <dbReference type="EMBL" id="KIL71573.1"/>
    </source>
</evidence>
<protein>
    <submittedName>
        <fullName evidence="4">Uncharacterized protein</fullName>
    </submittedName>
</protein>
<keyword evidence="5" id="KW-1185">Reference proteome</keyword>
<evidence type="ECO:0000256" key="1">
    <source>
        <dbReference type="SAM" id="MobiDB-lite"/>
    </source>
</evidence>
<feature type="compositionally biased region" description="Low complexity" evidence="1">
    <location>
        <begin position="271"/>
        <end position="291"/>
    </location>
</feature>
<feature type="compositionally biased region" description="Basic and acidic residues" evidence="1">
    <location>
        <begin position="190"/>
        <end position="202"/>
    </location>
</feature>
<name>A0A0C2XQU9_AMAMK</name>
<keyword evidence="2" id="KW-0812">Transmembrane</keyword>
<feature type="region of interest" description="Disordered" evidence="1">
    <location>
        <begin position="102"/>
        <end position="121"/>
    </location>
</feature>
<dbReference type="EMBL" id="KN818222">
    <property type="protein sequence ID" value="KIL71573.1"/>
    <property type="molecule type" value="Genomic_DNA"/>
</dbReference>
<feature type="region of interest" description="Disordered" evidence="1">
    <location>
        <begin position="325"/>
        <end position="366"/>
    </location>
</feature>
<keyword evidence="2" id="KW-1133">Transmembrane helix</keyword>
<feature type="region of interest" description="Disordered" evidence="1">
    <location>
        <begin position="227"/>
        <end position="291"/>
    </location>
</feature>
<dbReference type="AlphaFoldDB" id="A0A0C2XQU9"/>
<keyword evidence="3" id="KW-0732">Signal</keyword>
<feature type="compositionally biased region" description="Polar residues" evidence="1">
    <location>
        <begin position="234"/>
        <end position="248"/>
    </location>
</feature>
<feature type="region of interest" description="Disordered" evidence="1">
    <location>
        <begin position="384"/>
        <end position="467"/>
    </location>
</feature>
<accession>A0A0C2XQU9</accession>
<feature type="compositionally biased region" description="Basic and acidic residues" evidence="1">
    <location>
        <begin position="425"/>
        <end position="439"/>
    </location>
</feature>
<evidence type="ECO:0000256" key="3">
    <source>
        <dbReference type="SAM" id="SignalP"/>
    </source>
</evidence>
<proteinExistence type="predicted"/>
<feature type="region of interest" description="Disordered" evidence="1">
    <location>
        <begin position="182"/>
        <end position="202"/>
    </location>
</feature>
<reference evidence="4 5" key="1">
    <citation type="submission" date="2014-04" db="EMBL/GenBank/DDBJ databases">
        <title>Evolutionary Origins and Diversification of the Mycorrhizal Mutualists.</title>
        <authorList>
            <consortium name="DOE Joint Genome Institute"/>
            <consortium name="Mycorrhizal Genomics Consortium"/>
            <person name="Kohler A."/>
            <person name="Kuo A."/>
            <person name="Nagy L.G."/>
            <person name="Floudas D."/>
            <person name="Copeland A."/>
            <person name="Barry K.W."/>
            <person name="Cichocki N."/>
            <person name="Veneault-Fourrey C."/>
            <person name="LaButti K."/>
            <person name="Lindquist E.A."/>
            <person name="Lipzen A."/>
            <person name="Lundell T."/>
            <person name="Morin E."/>
            <person name="Murat C."/>
            <person name="Riley R."/>
            <person name="Ohm R."/>
            <person name="Sun H."/>
            <person name="Tunlid A."/>
            <person name="Henrissat B."/>
            <person name="Grigoriev I.V."/>
            <person name="Hibbett D.S."/>
            <person name="Martin F."/>
        </authorList>
    </citation>
    <scope>NUCLEOTIDE SEQUENCE [LARGE SCALE GENOMIC DNA]</scope>
    <source>
        <strain evidence="4 5">Koide BX008</strain>
    </source>
</reference>
<evidence type="ECO:0000313" key="5">
    <source>
        <dbReference type="Proteomes" id="UP000054549"/>
    </source>
</evidence>
<feature type="compositionally biased region" description="Basic residues" evidence="1">
    <location>
        <begin position="458"/>
        <end position="467"/>
    </location>
</feature>
<feature type="compositionally biased region" description="Low complexity" evidence="1">
    <location>
        <begin position="102"/>
        <end position="120"/>
    </location>
</feature>
<evidence type="ECO:0000256" key="2">
    <source>
        <dbReference type="SAM" id="Phobius"/>
    </source>
</evidence>